<dbReference type="STRING" id="888268.A0A1E5UIW7"/>
<evidence type="ECO:0000313" key="2">
    <source>
        <dbReference type="Proteomes" id="UP000095767"/>
    </source>
</evidence>
<name>A0A1E5UIW7_9POAL</name>
<organism evidence="1 2">
    <name type="scientific">Dichanthelium oligosanthes</name>
    <dbReference type="NCBI Taxonomy" id="888268"/>
    <lineage>
        <taxon>Eukaryota</taxon>
        <taxon>Viridiplantae</taxon>
        <taxon>Streptophyta</taxon>
        <taxon>Embryophyta</taxon>
        <taxon>Tracheophyta</taxon>
        <taxon>Spermatophyta</taxon>
        <taxon>Magnoliopsida</taxon>
        <taxon>Liliopsida</taxon>
        <taxon>Poales</taxon>
        <taxon>Poaceae</taxon>
        <taxon>PACMAD clade</taxon>
        <taxon>Panicoideae</taxon>
        <taxon>Panicodae</taxon>
        <taxon>Paniceae</taxon>
        <taxon>Dichantheliinae</taxon>
        <taxon>Dichanthelium</taxon>
    </lineage>
</organism>
<accession>A0A1E5UIW7</accession>
<dbReference type="OrthoDB" id="686812at2759"/>
<comment type="caution">
    <text evidence="1">The sequence shown here is derived from an EMBL/GenBank/DDBJ whole genome shotgun (WGS) entry which is preliminary data.</text>
</comment>
<dbReference type="SUPFAM" id="SSF53756">
    <property type="entry name" value="UDP-Glycosyltransferase/glycogen phosphorylase"/>
    <property type="match status" value="1"/>
</dbReference>
<evidence type="ECO:0000313" key="1">
    <source>
        <dbReference type="EMBL" id="OEL12807.1"/>
    </source>
</evidence>
<reference evidence="1 2" key="1">
    <citation type="submission" date="2016-09" db="EMBL/GenBank/DDBJ databases">
        <title>The draft genome of Dichanthelium oligosanthes: A C3 panicoid grass species.</title>
        <authorList>
            <person name="Studer A.J."/>
            <person name="Schnable J.C."/>
            <person name="Brutnell T.P."/>
        </authorList>
    </citation>
    <scope>NUCLEOTIDE SEQUENCE [LARGE SCALE GENOMIC DNA]</scope>
    <source>
        <strain evidence="2">cv. Kellogg 1175</strain>
        <tissue evidence="1">Leaf</tissue>
    </source>
</reference>
<sequence length="216" mass="23386">MNDHTNSPHEPKQSRAKHLRLFQFQAPIHHSFHAPIDLKRQQVMDRKTVVLYPGLGVGHLTPMVQLAKLFVHHGIAVTVALVEPQVESASFSAVVARAAAANPSVTFHVLPPPPAPAEGEAPPGRFEYLRLMDAPLRSFLRSLPAVHALVLDMFCAGSLDVAAEVGIPAYFFFTSCASFLAVFLHLPSVAASMDKSFAELGDSLLRLPVAPPFKAS</sequence>
<dbReference type="EMBL" id="LWDX02075722">
    <property type="protein sequence ID" value="OEL12807.1"/>
    <property type="molecule type" value="Genomic_DNA"/>
</dbReference>
<dbReference type="PANTHER" id="PTHR48048">
    <property type="entry name" value="GLYCOSYLTRANSFERASE"/>
    <property type="match status" value="1"/>
</dbReference>
<dbReference type="GO" id="GO:0035251">
    <property type="term" value="F:UDP-glucosyltransferase activity"/>
    <property type="evidence" value="ECO:0007669"/>
    <property type="project" value="InterPro"/>
</dbReference>
<protein>
    <recommendedName>
        <fullName evidence="3">Anthocyanidin 5,3-O-glucosyltransferase</fullName>
    </recommendedName>
</protein>
<proteinExistence type="predicted"/>
<feature type="non-terminal residue" evidence="1">
    <location>
        <position position="216"/>
    </location>
</feature>
<keyword evidence="2" id="KW-1185">Reference proteome</keyword>
<dbReference type="Gene3D" id="3.40.50.2000">
    <property type="entry name" value="Glycogen Phosphorylase B"/>
    <property type="match status" value="1"/>
</dbReference>
<dbReference type="AlphaFoldDB" id="A0A1E5UIW7"/>
<dbReference type="InterPro" id="IPR050481">
    <property type="entry name" value="UDP-glycosyltransf_plant"/>
</dbReference>
<dbReference type="Proteomes" id="UP000095767">
    <property type="component" value="Unassembled WGS sequence"/>
</dbReference>
<evidence type="ECO:0008006" key="3">
    <source>
        <dbReference type="Google" id="ProtNLM"/>
    </source>
</evidence>
<dbReference type="PANTHER" id="PTHR48048:SF75">
    <property type="entry name" value="GLYCOSYLTRANSFERASE"/>
    <property type="match status" value="1"/>
</dbReference>
<gene>
    <name evidence="1" type="ORF">BAE44_0026173</name>
</gene>